<protein>
    <recommendedName>
        <fullName evidence="6">ROK family protein</fullName>
    </recommendedName>
</protein>
<dbReference type="PANTHER" id="PTHR18964">
    <property type="entry name" value="ROK (REPRESSOR, ORF, KINASE) FAMILY"/>
    <property type="match status" value="1"/>
</dbReference>
<name>A0A0B5QPE8_CLOBE</name>
<sequence>MSNVNVNLVKEINLNKLRNAFKIKKIASKPQLAELTELSVVTINSLVNILVENGEVIEDVILPSNGGRPATAYRFNSEFSLALVIYMYEQRREDTIFVAVSDLYGEIIDKIEKKMVQIKKDSFDNLIEKMLTKYPNIKVISFGMPGEEVDGRLLISDYKELKDQLFTTYIKERFKLPVIFENDINAAVEGYCYSHGVTEKQCLIGIYFPSKYPPGAGIYINGGIYKGRNGLAGEIKYLPFGVDWENLNLDEAQMKEIIIKILLAFCCMYNPDIIVLYGEEITDTIISEFESKCNSEIEKNMIPEIVISKELNHDFEVGIKHIALKSIEAILQLKL</sequence>
<dbReference type="OrthoDB" id="6501901at2"/>
<reference evidence="5" key="1">
    <citation type="submission" date="2014-12" db="EMBL/GenBank/DDBJ databases">
        <title>Genome sequence of Clostridium beijerinckii strain 59B.</title>
        <authorList>
            <person name="Little G.T."/>
            <person name="Minton N.P."/>
        </authorList>
    </citation>
    <scope>NUCLEOTIDE SEQUENCE [LARGE SCALE GENOMIC DNA]</scope>
    <source>
        <strain evidence="5">59B</strain>
    </source>
</reference>
<accession>A0A0B5QPE8</accession>
<organism evidence="4 5">
    <name type="scientific">Clostridium beijerinckii</name>
    <name type="common">Clostridium MP</name>
    <dbReference type="NCBI Taxonomy" id="1520"/>
    <lineage>
        <taxon>Bacteria</taxon>
        <taxon>Bacillati</taxon>
        <taxon>Bacillota</taxon>
        <taxon>Clostridia</taxon>
        <taxon>Eubacteriales</taxon>
        <taxon>Clostridiaceae</taxon>
        <taxon>Clostridium</taxon>
    </lineage>
</organism>
<comment type="function">
    <text evidence="1">Transcriptional repressor of xylose-utilizing enzymes.</text>
</comment>
<evidence type="ECO:0000313" key="5">
    <source>
        <dbReference type="Proteomes" id="UP000031866"/>
    </source>
</evidence>
<dbReference type="GO" id="GO:0042732">
    <property type="term" value="P:D-xylose metabolic process"/>
    <property type="evidence" value="ECO:0007669"/>
    <property type="project" value="UniProtKB-KW"/>
</dbReference>
<dbReference type="Gene3D" id="3.30.420.40">
    <property type="match status" value="2"/>
</dbReference>
<dbReference type="AlphaFoldDB" id="A0A0B5QPE8"/>
<dbReference type="Pfam" id="PF00480">
    <property type="entry name" value="ROK"/>
    <property type="match status" value="1"/>
</dbReference>
<dbReference type="InterPro" id="IPR043129">
    <property type="entry name" value="ATPase_NBD"/>
</dbReference>
<dbReference type="CDD" id="cd23763">
    <property type="entry name" value="ASKHA_ATPase_ROK"/>
    <property type="match status" value="1"/>
</dbReference>
<evidence type="ECO:0000256" key="2">
    <source>
        <dbReference type="ARBA" id="ARBA00006479"/>
    </source>
</evidence>
<evidence type="ECO:0000256" key="3">
    <source>
        <dbReference type="ARBA" id="ARBA00022629"/>
    </source>
</evidence>
<dbReference type="SUPFAM" id="SSF46785">
    <property type="entry name" value="Winged helix' DNA-binding domain"/>
    <property type="match status" value="1"/>
</dbReference>
<dbReference type="PANTHER" id="PTHR18964:SF149">
    <property type="entry name" value="BIFUNCTIONAL UDP-N-ACETYLGLUCOSAMINE 2-EPIMERASE_N-ACETYLMANNOSAMINE KINASE"/>
    <property type="match status" value="1"/>
</dbReference>
<evidence type="ECO:0000256" key="1">
    <source>
        <dbReference type="ARBA" id="ARBA00002486"/>
    </source>
</evidence>
<dbReference type="Gene3D" id="1.10.10.10">
    <property type="entry name" value="Winged helix-like DNA-binding domain superfamily/Winged helix DNA-binding domain"/>
    <property type="match status" value="1"/>
</dbReference>
<dbReference type="EMBL" id="CP010086">
    <property type="protein sequence ID" value="AJH00142.1"/>
    <property type="molecule type" value="Genomic_DNA"/>
</dbReference>
<gene>
    <name evidence="4" type="ORF">LF65_03585</name>
</gene>
<dbReference type="SUPFAM" id="SSF53067">
    <property type="entry name" value="Actin-like ATPase domain"/>
    <property type="match status" value="1"/>
</dbReference>
<dbReference type="Proteomes" id="UP000031866">
    <property type="component" value="Chromosome"/>
</dbReference>
<evidence type="ECO:0008006" key="6">
    <source>
        <dbReference type="Google" id="ProtNLM"/>
    </source>
</evidence>
<dbReference type="RefSeq" id="WP_041897740.1">
    <property type="nucleotide sequence ID" value="NZ_CP010086.2"/>
</dbReference>
<keyword evidence="3" id="KW-0119">Carbohydrate metabolism</keyword>
<evidence type="ECO:0000313" key="4">
    <source>
        <dbReference type="EMBL" id="AJH00142.1"/>
    </source>
</evidence>
<dbReference type="STRING" id="1520.LF65_03585"/>
<dbReference type="InterPro" id="IPR036390">
    <property type="entry name" value="WH_DNA-bd_sf"/>
</dbReference>
<dbReference type="KEGG" id="cbei:LF65_03585"/>
<dbReference type="InterPro" id="IPR036388">
    <property type="entry name" value="WH-like_DNA-bd_sf"/>
</dbReference>
<keyword evidence="3" id="KW-0859">Xylose metabolism</keyword>
<proteinExistence type="inferred from homology"/>
<comment type="similarity">
    <text evidence="2">Belongs to the ROK (NagC/XylR) family.</text>
</comment>
<dbReference type="InterPro" id="IPR000600">
    <property type="entry name" value="ROK"/>
</dbReference>